<gene>
    <name evidence="2" type="ORF">JQX14_17905</name>
</gene>
<dbReference type="AlphaFoldDB" id="A0A9Q2NN55"/>
<dbReference type="EMBL" id="JAFBWN010000015">
    <property type="protein sequence ID" value="MBM2356433.1"/>
    <property type="molecule type" value="Genomic_DNA"/>
</dbReference>
<evidence type="ECO:0000313" key="3">
    <source>
        <dbReference type="Proteomes" id="UP000809337"/>
    </source>
</evidence>
<feature type="region of interest" description="Disordered" evidence="1">
    <location>
        <begin position="234"/>
        <end position="260"/>
    </location>
</feature>
<organism evidence="2 3">
    <name type="scientific">Pseudosulfitobacter pseudonitzschiae</name>
    <dbReference type="NCBI Taxonomy" id="1402135"/>
    <lineage>
        <taxon>Bacteria</taxon>
        <taxon>Pseudomonadati</taxon>
        <taxon>Pseudomonadota</taxon>
        <taxon>Alphaproteobacteria</taxon>
        <taxon>Rhodobacterales</taxon>
        <taxon>Roseobacteraceae</taxon>
        <taxon>Pseudosulfitobacter</taxon>
    </lineage>
</organism>
<reference evidence="2" key="1">
    <citation type="submission" date="2021-01" db="EMBL/GenBank/DDBJ databases">
        <title>Diatom-associated Roseobacters Show Island Model of Population Structure.</title>
        <authorList>
            <person name="Qu L."/>
            <person name="Feng X."/>
            <person name="Chen Y."/>
            <person name="Li L."/>
            <person name="Wang X."/>
            <person name="Hu Z."/>
            <person name="Wang H."/>
            <person name="Luo H."/>
        </authorList>
    </citation>
    <scope>NUCLEOTIDE SEQUENCE</scope>
    <source>
        <strain evidence="2">SM26-45</strain>
    </source>
</reference>
<dbReference type="RefSeq" id="WP_231035354.1">
    <property type="nucleotide sequence ID" value="NZ_JAJNGX010000015.1"/>
</dbReference>
<name>A0A9Q2NN55_9RHOB</name>
<accession>A0A9Q2NN55</accession>
<evidence type="ECO:0000256" key="1">
    <source>
        <dbReference type="SAM" id="MobiDB-lite"/>
    </source>
</evidence>
<proteinExistence type="predicted"/>
<dbReference type="SUPFAM" id="SSF46785">
    <property type="entry name" value="Winged helix' DNA-binding domain"/>
    <property type="match status" value="1"/>
</dbReference>
<evidence type="ECO:0000313" key="2">
    <source>
        <dbReference type="EMBL" id="MBM2356433.1"/>
    </source>
</evidence>
<protein>
    <submittedName>
        <fullName evidence="2">MarR family transcriptional regulator</fullName>
    </submittedName>
</protein>
<dbReference type="InterPro" id="IPR036390">
    <property type="entry name" value="WH_DNA-bd_sf"/>
</dbReference>
<sequence length="260" mass="28997">MSGTVNIPRTIWKDPAFKPQPFTEREAYMWIVMEASYKPRERRILNAIAHTDRGQLFVSVRFMAEAWDWSKSTVDRFLKRLEKRDIIKIKSGTGGNIITVCDYDEIQNTPDYNGTPAGQVAGQRWDTGGTPVGQQRDKPNIDSIPDEIQEQKAPDLFPETKPVPKETAHAILSEIIPPDLAKDFIEHRKSIKKPLTVLAARRVANELRLVSNPVASVNASIGNGWAGVFERNTPRAPATASPSSVDRILDRVNQRNGGGS</sequence>
<dbReference type="Proteomes" id="UP000809337">
    <property type="component" value="Unassembled WGS sequence"/>
</dbReference>
<comment type="caution">
    <text evidence="2">The sequence shown here is derived from an EMBL/GenBank/DDBJ whole genome shotgun (WGS) entry which is preliminary data.</text>
</comment>